<accession>A0A068S190</accession>
<organism evidence="1 2">
    <name type="scientific">Lichtheimia corymbifera JMRC:FSU:9682</name>
    <dbReference type="NCBI Taxonomy" id="1263082"/>
    <lineage>
        <taxon>Eukaryota</taxon>
        <taxon>Fungi</taxon>
        <taxon>Fungi incertae sedis</taxon>
        <taxon>Mucoromycota</taxon>
        <taxon>Mucoromycotina</taxon>
        <taxon>Mucoromycetes</taxon>
        <taxon>Mucorales</taxon>
        <taxon>Lichtheimiaceae</taxon>
        <taxon>Lichtheimia</taxon>
    </lineage>
</organism>
<evidence type="ECO:0000313" key="2">
    <source>
        <dbReference type="Proteomes" id="UP000027586"/>
    </source>
</evidence>
<protein>
    <submittedName>
        <fullName evidence="1">Uncharacterized protein</fullName>
    </submittedName>
</protein>
<reference evidence="1" key="1">
    <citation type="submission" date="2013-08" db="EMBL/GenBank/DDBJ databases">
        <title>Gene expansion shapes genome architecture in the human pathogen Lichtheimia corymbifera: an evolutionary genomics analysis in the ancient terrestrial Mucorales (Mucoromycotina).</title>
        <authorList>
            <person name="Schwartze V.U."/>
            <person name="Winter S."/>
            <person name="Shelest E."/>
            <person name="Marcet-Houben M."/>
            <person name="Horn F."/>
            <person name="Wehner S."/>
            <person name="Hoffmann K."/>
            <person name="Riege K."/>
            <person name="Sammeth M."/>
            <person name="Nowrousian M."/>
            <person name="Valiante V."/>
            <person name="Linde J."/>
            <person name="Jacobsen I.D."/>
            <person name="Marz M."/>
            <person name="Brakhage A.A."/>
            <person name="Gabaldon T."/>
            <person name="Bocker S."/>
            <person name="Voigt K."/>
        </authorList>
    </citation>
    <scope>NUCLEOTIDE SEQUENCE [LARGE SCALE GENOMIC DNA]</scope>
    <source>
        <strain evidence="1">FSU 9682</strain>
    </source>
</reference>
<dbReference type="Proteomes" id="UP000027586">
    <property type="component" value="Unassembled WGS sequence"/>
</dbReference>
<sequence length="150" mass="16388">MDDRSRLLTLHASKINFHGSFLFDIDFGYNDDGDHRMHNTGTSWSSLDLADNSCRSLNTLLLLLGSITTVADLIAAAIVRERVIQAILYGYQSTADRSPNNATSSIATSGIGTLTISVANVSLDSYGKMTRLYGNRHNGTKPNNDHLERA</sequence>
<keyword evidence="2" id="KW-1185">Reference proteome</keyword>
<dbReference type="EMBL" id="CBTN010000035">
    <property type="protein sequence ID" value="CDH56148.1"/>
    <property type="molecule type" value="Genomic_DNA"/>
</dbReference>
<evidence type="ECO:0000313" key="1">
    <source>
        <dbReference type="EMBL" id="CDH56148.1"/>
    </source>
</evidence>
<name>A0A068S190_9FUNG</name>
<proteinExistence type="predicted"/>
<comment type="caution">
    <text evidence="1">The sequence shown here is derived from an EMBL/GenBank/DDBJ whole genome shotgun (WGS) entry which is preliminary data.</text>
</comment>
<dbReference type="VEuPathDB" id="FungiDB:LCOR_07230.1"/>
<gene>
    <name evidence="1" type="ORF">LCOR_07230.1</name>
</gene>
<dbReference type="AlphaFoldDB" id="A0A068S190"/>